<accession>A0A2J9PNI2</accession>
<reference evidence="3" key="1">
    <citation type="submission" date="2017-12" db="EMBL/GenBank/DDBJ databases">
        <title>FDA dAtabase for Regulatory Grade micrObial Sequences (FDA-ARGOS): Supporting development and validation of Infectious Disease Dx tests.</title>
        <authorList>
            <person name="Hoffmann M."/>
            <person name="Allard M."/>
            <person name="Evans P."/>
            <person name="Brown E."/>
            <person name="Tallon L."/>
            <person name="Sadzewicz L."/>
            <person name="Sengamalay N."/>
            <person name="Ott S."/>
            <person name="Godinez A."/>
            <person name="Nagaraj S."/>
            <person name="Vavikolanu K."/>
            <person name="Aluvathingal J."/>
            <person name="Nadendla S."/>
            <person name="Sichtig H."/>
        </authorList>
    </citation>
    <scope>NUCLEOTIDE SEQUENCE [LARGE SCALE GENOMIC DNA]</scope>
    <source>
        <strain evidence="3">FDAARGOS_249</strain>
    </source>
</reference>
<evidence type="ECO:0000256" key="1">
    <source>
        <dbReference type="PROSITE-ProRule" id="PRU00339"/>
    </source>
</evidence>
<gene>
    <name evidence="2" type="ORF">A6J77_006250</name>
</gene>
<keyword evidence="1" id="KW-0802">TPR repeat</keyword>
<comment type="caution">
    <text evidence="2">The sequence shown here is derived from an EMBL/GenBank/DDBJ whole genome shotgun (WGS) entry which is preliminary data.</text>
</comment>
<dbReference type="InterPro" id="IPR019734">
    <property type="entry name" value="TPR_rpt"/>
</dbReference>
<dbReference type="AlphaFoldDB" id="A0A2J9PNI2"/>
<dbReference type="Proteomes" id="UP000192813">
    <property type="component" value="Unassembled WGS sequence"/>
</dbReference>
<organism evidence="2 3">
    <name type="scientific">Aerococcus viridans</name>
    <dbReference type="NCBI Taxonomy" id="1377"/>
    <lineage>
        <taxon>Bacteria</taxon>
        <taxon>Bacillati</taxon>
        <taxon>Bacillota</taxon>
        <taxon>Bacilli</taxon>
        <taxon>Lactobacillales</taxon>
        <taxon>Aerococcaceae</taxon>
        <taxon>Aerococcus</taxon>
    </lineage>
</organism>
<feature type="repeat" description="TPR" evidence="1">
    <location>
        <begin position="159"/>
        <end position="192"/>
    </location>
</feature>
<dbReference type="SUPFAM" id="SSF48452">
    <property type="entry name" value="TPR-like"/>
    <property type="match status" value="1"/>
</dbReference>
<dbReference type="Gene3D" id="1.25.40.10">
    <property type="entry name" value="Tetratricopeptide repeat domain"/>
    <property type="match status" value="1"/>
</dbReference>
<proteinExistence type="predicted"/>
<evidence type="ECO:0000313" key="2">
    <source>
        <dbReference type="EMBL" id="PNL91846.1"/>
    </source>
</evidence>
<dbReference type="EMBL" id="NBTM02000001">
    <property type="protein sequence ID" value="PNL91846.1"/>
    <property type="molecule type" value="Genomic_DNA"/>
</dbReference>
<sequence length="373" mass="44060">MLKFIALGDELMDKDQEKLIQRIQAVPTDDYSYCIQVISKILRDNHKHTSDDEFIKAFNEVMAEKFPNQSTDYNQMIAEIKMQDDVEFVKRIRNIMAIDPVRANFEMSLYIRRMEDDFDQFTPKKNIKNLSIYEELDLFQFIYHNEPGLELEPTTRDYAGMYVEYAKVQIQANEWREAIDSYQQALLWNPYDVDTIYALAELYQEMEQYGMSYPTVLNGLSYSLRVEDLAYGFALIGDFYYRKEDFEKAYMLYHISLMWNENDNARAGLEVLAELDREWPEILEGKEQEAFLEDLGLNDYPSVDMLTALKEAAFRFNEHGQYEAAYEYLAIYEDILGNVDPQVTAVLDQLEADHPDLLMEELDHDHDHDHHHH</sequence>
<evidence type="ECO:0000313" key="3">
    <source>
        <dbReference type="Proteomes" id="UP000192813"/>
    </source>
</evidence>
<dbReference type="PROSITE" id="PS50005">
    <property type="entry name" value="TPR"/>
    <property type="match status" value="1"/>
</dbReference>
<protein>
    <submittedName>
        <fullName evidence="2">Uncharacterized protein</fullName>
    </submittedName>
</protein>
<name>A0A2J9PNI2_9LACT</name>
<dbReference type="InterPro" id="IPR011990">
    <property type="entry name" value="TPR-like_helical_dom_sf"/>
</dbReference>